<feature type="compositionally biased region" description="Basic and acidic residues" evidence="3">
    <location>
        <begin position="560"/>
        <end position="572"/>
    </location>
</feature>
<accession>A0A239PLC5</accession>
<evidence type="ECO:0000256" key="3">
    <source>
        <dbReference type="SAM" id="MobiDB-lite"/>
    </source>
</evidence>
<protein>
    <submittedName>
        <fullName evidence="4">Ca2+-binding protein, RTX toxin-related</fullName>
    </submittedName>
</protein>
<dbReference type="Proteomes" id="UP000198307">
    <property type="component" value="Unassembled WGS sequence"/>
</dbReference>
<feature type="compositionally biased region" description="Polar residues" evidence="3">
    <location>
        <begin position="542"/>
        <end position="555"/>
    </location>
</feature>
<dbReference type="InterPro" id="IPR018511">
    <property type="entry name" value="Hemolysin-typ_Ca-bd_CS"/>
</dbReference>
<proteinExistence type="predicted"/>
<dbReference type="InterPro" id="IPR001343">
    <property type="entry name" value="Hemolysn_Ca-bd"/>
</dbReference>
<dbReference type="RefSeq" id="WP_245846718.1">
    <property type="nucleotide sequence ID" value="NZ_CP067129.1"/>
</dbReference>
<dbReference type="GO" id="GO:0005615">
    <property type="term" value="C:extracellular space"/>
    <property type="evidence" value="ECO:0007669"/>
    <property type="project" value="InterPro"/>
</dbReference>
<dbReference type="PROSITE" id="PS00330">
    <property type="entry name" value="HEMOLYSIN_CALCIUM"/>
    <property type="match status" value="10"/>
</dbReference>
<feature type="region of interest" description="Disordered" evidence="3">
    <location>
        <begin position="681"/>
        <end position="710"/>
    </location>
</feature>
<dbReference type="Gene3D" id="2.150.10.10">
    <property type="entry name" value="Serralysin-like metalloprotease, C-terminal"/>
    <property type="match status" value="7"/>
</dbReference>
<feature type="compositionally biased region" description="Gly residues" evidence="3">
    <location>
        <begin position="573"/>
        <end position="585"/>
    </location>
</feature>
<feature type="region of interest" description="Disordered" evidence="3">
    <location>
        <begin position="844"/>
        <end position="883"/>
    </location>
</feature>
<dbReference type="AlphaFoldDB" id="A0A239PLC5"/>
<evidence type="ECO:0000313" key="5">
    <source>
        <dbReference type="Proteomes" id="UP000198307"/>
    </source>
</evidence>
<feature type="region of interest" description="Disordered" evidence="3">
    <location>
        <begin position="637"/>
        <end position="668"/>
    </location>
</feature>
<dbReference type="EMBL" id="FZQB01000001">
    <property type="protein sequence ID" value="SNT68608.1"/>
    <property type="molecule type" value="Genomic_DNA"/>
</dbReference>
<feature type="region of interest" description="Disordered" evidence="3">
    <location>
        <begin position="534"/>
        <end position="586"/>
    </location>
</feature>
<keyword evidence="2" id="KW-0964">Secreted</keyword>
<reference evidence="4 5" key="1">
    <citation type="submission" date="2017-07" db="EMBL/GenBank/DDBJ databases">
        <authorList>
            <person name="Sun Z.S."/>
            <person name="Albrecht U."/>
            <person name="Echele G."/>
            <person name="Lee C.C."/>
        </authorList>
    </citation>
    <scope>NUCLEOTIDE SEQUENCE [LARGE SCALE GENOMIC DNA]</scope>
    <source>
        <strain evidence="4 5">DSM 14827</strain>
    </source>
</reference>
<comment type="subcellular location">
    <subcellularLocation>
        <location evidence="1">Secreted</location>
    </subcellularLocation>
</comment>
<dbReference type="PRINTS" id="PR00313">
    <property type="entry name" value="CABNDNGRPT"/>
</dbReference>
<dbReference type="Pfam" id="PF00353">
    <property type="entry name" value="HemolysinCabind"/>
    <property type="match status" value="10"/>
</dbReference>
<organism evidence="4 5">
    <name type="scientific">Paracoccus seriniphilus</name>
    <dbReference type="NCBI Taxonomy" id="184748"/>
    <lineage>
        <taxon>Bacteria</taxon>
        <taxon>Pseudomonadati</taxon>
        <taxon>Pseudomonadota</taxon>
        <taxon>Alphaproteobacteria</taxon>
        <taxon>Rhodobacterales</taxon>
        <taxon>Paracoccaceae</taxon>
        <taxon>Paracoccus</taxon>
    </lineage>
</organism>
<feature type="compositionally biased region" description="Basic and acidic residues" evidence="3">
    <location>
        <begin position="864"/>
        <end position="883"/>
    </location>
</feature>
<dbReference type="PANTHER" id="PTHR38340">
    <property type="entry name" value="S-LAYER PROTEIN"/>
    <property type="match status" value="1"/>
</dbReference>
<dbReference type="PANTHER" id="PTHR38340:SF1">
    <property type="entry name" value="S-LAYER PROTEIN"/>
    <property type="match status" value="1"/>
</dbReference>
<dbReference type="GO" id="GO:0005509">
    <property type="term" value="F:calcium ion binding"/>
    <property type="evidence" value="ECO:0007669"/>
    <property type="project" value="InterPro"/>
</dbReference>
<keyword evidence="5" id="KW-1185">Reference proteome</keyword>
<dbReference type="InterPro" id="IPR050557">
    <property type="entry name" value="RTX_toxin/Mannuronan_C5-epim"/>
</dbReference>
<evidence type="ECO:0000256" key="2">
    <source>
        <dbReference type="ARBA" id="ARBA00022525"/>
    </source>
</evidence>
<name>A0A239PLC5_9RHOB</name>
<sequence>MLTYRHVVTHGAALAAWPKTMTDLVIGKVGQGGYLLFSTTQHDGGIISYSFRDPDIPLEVVDRQAFPKSFAYQGDPEISLLKIGGDSFLYPGMIAGSQGLAPKIGMDGGLTSFARVFPAATIGTKLTALGQFSTAAGEFIYTGRGSDLGLTVYRLSAGGAITKLSSVDLPQSGALAGASLDRVLDVEVAGQRLLVAVSAGGNFIATHQVGEDGVLGPGAMHVAAQGTGYFIPTEAEVLQFGGRDFLVVAGSSSSSLTVFKLRQNGDLQVTDHVIDERTTRFQSATALATAVVEGRGYVFAGGADDGISAFALLPDGRLLHLASIADDTAMSLSDVSDIEAQVIGDKIALFVSSATEAGVTQLSLDPGEIGVTAFAGSGISRGGAGDDLLVARVGTSRLEGGDGDDILVAGDEGLTLIGGAGADTFVLSRVDGRIVIKDFQPDQDRLDMSMLGMIRSTWQLTFQPRNYGMRISYGDSHVDIYSSDGGPLSAGAFTNAMFPLSHYLLPELDPKAVSADDAPTTVGRWLFGGAGGDQLLGGQGPDNMQGQAGNDTLSASGGDDTLHGDEGHDLLRGGDGQDGLYGGAGNDTFFGDSGQDSLWGETGTDLLYGGADNDHLHGGTGHDRLYGGSGSDKLYGEGGNDVLSGDGGDDLLAGGNGRDTLIGGSGQDRLYGQGGDDALYGGDGDDLLDGGSGNDTLMGENGDDTLSANSGRNLLYGGRGSDQLLGGSGDDTLLGGFGHDTLEAIFGDNELWGRNGNDRLIAGSGADSLYGEGGNDVLKAGAGADCLSGGQGSDTLYGQDGRDLLKGGKGHDYLGGGDGNDRIYGGFGNDTLVGKSGHDWLEDPGGKNRFEGGGGKDTLIGGSGEDRMSGGRGDDRLDGKKRADILDGGSGDDLLLGRKGADTLKGGAGDDTLIGGEGADWLYGGRGKDVFRYTDWEDSDRGGDADVIVNFVPGQDLVDLRQLDLTYIGGREFSDDHQLRWTYVGDETRIQIDADGDGRTDMALRMTGHLDLSADDFLF</sequence>
<evidence type="ECO:0000256" key="1">
    <source>
        <dbReference type="ARBA" id="ARBA00004613"/>
    </source>
</evidence>
<dbReference type="SUPFAM" id="SSF51120">
    <property type="entry name" value="beta-Roll"/>
    <property type="match status" value="5"/>
</dbReference>
<evidence type="ECO:0000313" key="4">
    <source>
        <dbReference type="EMBL" id="SNT68608.1"/>
    </source>
</evidence>
<dbReference type="InterPro" id="IPR011049">
    <property type="entry name" value="Serralysin-like_metalloprot_C"/>
</dbReference>
<gene>
    <name evidence="4" type="ORF">SAMN05444959_101166</name>
</gene>